<dbReference type="EMBL" id="SJPW01000018">
    <property type="protein sequence ID" value="TWU43596.1"/>
    <property type="molecule type" value="Genomic_DNA"/>
</dbReference>
<keyword evidence="2" id="KW-1185">Reference proteome</keyword>
<proteinExistence type="predicted"/>
<evidence type="ECO:0000313" key="1">
    <source>
        <dbReference type="EMBL" id="TWU43596.1"/>
    </source>
</evidence>
<dbReference type="Proteomes" id="UP000318288">
    <property type="component" value="Unassembled WGS sequence"/>
</dbReference>
<sequence length="53" mass="6109">MSKTKFPREPFEKALGWIAPHWSNKVFKTSLVDYQAYGRGRTVTEEQLLGVPL</sequence>
<comment type="caution">
    <text evidence="1">The sequence shown here is derived from an EMBL/GenBank/DDBJ whole genome shotgun (WGS) entry which is preliminary data.</text>
</comment>
<evidence type="ECO:0000313" key="2">
    <source>
        <dbReference type="Proteomes" id="UP000318288"/>
    </source>
</evidence>
<organism evidence="1 2">
    <name type="scientific">Rubripirellula tenax</name>
    <dbReference type="NCBI Taxonomy" id="2528015"/>
    <lineage>
        <taxon>Bacteria</taxon>
        <taxon>Pseudomonadati</taxon>
        <taxon>Planctomycetota</taxon>
        <taxon>Planctomycetia</taxon>
        <taxon>Pirellulales</taxon>
        <taxon>Pirellulaceae</taxon>
        <taxon>Rubripirellula</taxon>
    </lineage>
</organism>
<name>A0A5C6E803_9BACT</name>
<protein>
    <submittedName>
        <fullName evidence="1">Uncharacterized protein</fullName>
    </submittedName>
</protein>
<dbReference type="AlphaFoldDB" id="A0A5C6E803"/>
<gene>
    <name evidence="1" type="ORF">Poly51_62930</name>
</gene>
<reference evidence="1 2" key="1">
    <citation type="submission" date="2019-02" db="EMBL/GenBank/DDBJ databases">
        <title>Deep-cultivation of Planctomycetes and their phenomic and genomic characterization uncovers novel biology.</title>
        <authorList>
            <person name="Wiegand S."/>
            <person name="Jogler M."/>
            <person name="Boedeker C."/>
            <person name="Pinto D."/>
            <person name="Vollmers J."/>
            <person name="Rivas-Marin E."/>
            <person name="Kohn T."/>
            <person name="Peeters S.H."/>
            <person name="Heuer A."/>
            <person name="Rast P."/>
            <person name="Oberbeckmann S."/>
            <person name="Bunk B."/>
            <person name="Jeske O."/>
            <person name="Meyerdierks A."/>
            <person name="Storesund J.E."/>
            <person name="Kallscheuer N."/>
            <person name="Luecker S."/>
            <person name="Lage O.M."/>
            <person name="Pohl T."/>
            <person name="Merkel B.J."/>
            <person name="Hornburger P."/>
            <person name="Mueller R.-W."/>
            <person name="Bruemmer F."/>
            <person name="Labrenz M."/>
            <person name="Spormann A.M."/>
            <person name="Op Den Camp H."/>
            <person name="Overmann J."/>
            <person name="Amann R."/>
            <person name="Jetten M.S.M."/>
            <person name="Mascher T."/>
            <person name="Medema M.H."/>
            <person name="Devos D.P."/>
            <person name="Kaster A.-K."/>
            <person name="Ovreas L."/>
            <person name="Rohde M."/>
            <person name="Galperin M.Y."/>
            <person name="Jogler C."/>
        </authorList>
    </citation>
    <scope>NUCLEOTIDE SEQUENCE [LARGE SCALE GENOMIC DNA]</scope>
    <source>
        <strain evidence="1 2">Poly51</strain>
    </source>
</reference>
<accession>A0A5C6E803</accession>